<comment type="caution">
    <text evidence="1">The sequence shown here is derived from an EMBL/GenBank/DDBJ whole genome shotgun (WGS) entry which is preliminary data.</text>
</comment>
<accession>A0AA36HWP7</accession>
<dbReference type="EMBL" id="CAUJNA010000416">
    <property type="protein sequence ID" value="CAJ1376751.1"/>
    <property type="molecule type" value="Genomic_DNA"/>
</dbReference>
<organism evidence="1 2">
    <name type="scientific">Effrenium voratum</name>
    <dbReference type="NCBI Taxonomy" id="2562239"/>
    <lineage>
        <taxon>Eukaryota</taxon>
        <taxon>Sar</taxon>
        <taxon>Alveolata</taxon>
        <taxon>Dinophyceae</taxon>
        <taxon>Suessiales</taxon>
        <taxon>Symbiodiniaceae</taxon>
        <taxon>Effrenium</taxon>
    </lineage>
</organism>
<evidence type="ECO:0000313" key="2">
    <source>
        <dbReference type="Proteomes" id="UP001178507"/>
    </source>
</evidence>
<keyword evidence="2" id="KW-1185">Reference proteome</keyword>
<dbReference type="Proteomes" id="UP001178507">
    <property type="component" value="Unassembled WGS sequence"/>
</dbReference>
<sequence>MLDSRGLLCSVLCGAQSRLGPPWQLRPQRQRCVARGRVENRTSMHRSSALQADVLMAWLATHEAIWVCLNTRGPNVVGFLSVCLSQPKIFGGHVKKSSTNPCLVQGGRCAGFTENWTQDWGQHGWWDILPFLLVYFEERRVERAKSQGFARHLLTEDLFFGTCSGVN</sequence>
<name>A0AA36HWP7_9DINO</name>
<evidence type="ECO:0000313" key="1">
    <source>
        <dbReference type="EMBL" id="CAJ1376751.1"/>
    </source>
</evidence>
<dbReference type="AlphaFoldDB" id="A0AA36HWP7"/>
<protein>
    <submittedName>
        <fullName evidence="1">Uncharacterized protein</fullName>
    </submittedName>
</protein>
<reference evidence="1" key="1">
    <citation type="submission" date="2023-08" db="EMBL/GenBank/DDBJ databases">
        <authorList>
            <person name="Chen Y."/>
            <person name="Shah S."/>
            <person name="Dougan E. K."/>
            <person name="Thang M."/>
            <person name="Chan C."/>
        </authorList>
    </citation>
    <scope>NUCLEOTIDE SEQUENCE</scope>
</reference>
<proteinExistence type="predicted"/>
<gene>
    <name evidence="1" type="ORF">EVOR1521_LOCUS5731</name>
</gene>